<reference evidence="3" key="1">
    <citation type="journal article" date="2019" name="Int. J. Syst. Evol. Microbiol.">
        <title>The Global Catalogue of Microorganisms (GCM) 10K type strain sequencing project: providing services to taxonomists for standard genome sequencing and annotation.</title>
        <authorList>
            <consortium name="The Broad Institute Genomics Platform"/>
            <consortium name="The Broad Institute Genome Sequencing Center for Infectious Disease"/>
            <person name="Wu L."/>
            <person name="Ma J."/>
        </authorList>
    </citation>
    <scope>NUCLEOTIDE SEQUENCE [LARGE SCALE GENOMIC DNA]</scope>
    <source>
        <strain evidence="3">CCUG 60742</strain>
    </source>
</reference>
<protein>
    <submittedName>
        <fullName evidence="2">Basic secretory protein-like protein</fullName>
    </submittedName>
</protein>
<keyword evidence="1" id="KW-0732">Signal</keyword>
<dbReference type="PANTHER" id="PTHR33321">
    <property type="match status" value="1"/>
</dbReference>
<organism evidence="2 3">
    <name type="scientific">Mucilaginibacter lutimaris</name>
    <dbReference type="NCBI Taxonomy" id="931629"/>
    <lineage>
        <taxon>Bacteria</taxon>
        <taxon>Pseudomonadati</taxon>
        <taxon>Bacteroidota</taxon>
        <taxon>Sphingobacteriia</taxon>
        <taxon>Sphingobacteriales</taxon>
        <taxon>Sphingobacteriaceae</taxon>
        <taxon>Mucilaginibacter</taxon>
    </lineage>
</organism>
<gene>
    <name evidence="2" type="ORF">ACFQZI_11675</name>
</gene>
<proteinExistence type="predicted"/>
<feature type="chain" id="PRO_5047108322" evidence="1">
    <location>
        <begin position="20"/>
        <end position="222"/>
    </location>
</feature>
<dbReference type="EMBL" id="JBHTIA010000008">
    <property type="protein sequence ID" value="MFD0765512.1"/>
    <property type="molecule type" value="Genomic_DNA"/>
</dbReference>
<dbReference type="InterPro" id="IPR007541">
    <property type="entry name" value="Uncharacterised_BSP"/>
</dbReference>
<evidence type="ECO:0000313" key="2">
    <source>
        <dbReference type="EMBL" id="MFD0765512.1"/>
    </source>
</evidence>
<dbReference type="Pfam" id="PF04450">
    <property type="entry name" value="BSP"/>
    <property type="match status" value="1"/>
</dbReference>
<name>A0ABW2ZH59_9SPHI</name>
<feature type="signal peptide" evidence="1">
    <location>
        <begin position="1"/>
        <end position="19"/>
    </location>
</feature>
<dbReference type="RefSeq" id="WP_377142733.1">
    <property type="nucleotide sequence ID" value="NZ_JBHTIA010000008.1"/>
</dbReference>
<evidence type="ECO:0000313" key="3">
    <source>
        <dbReference type="Proteomes" id="UP001597073"/>
    </source>
</evidence>
<sequence length="222" mass="25220">MKKLTLIFLTSFICGASFASGPDTIKRNGYTLIVHGNDEHFDKAITDKLISTFFVVYPKIVNEYNKKSLKQVEFFIDTAYHGVAATDNGRVVFSPAYMTKHPNDIDVVTHEVMHIAQDYGNFEDGPGWLTEGIADYVRNEHGVANEAAKWKLPDFKPTQNYDNAYRVTARFLLWVETKVKKGTVKKLDSQMRDHSYSPASWNKLTGKSVDELWKTYAANPII</sequence>
<dbReference type="Proteomes" id="UP001597073">
    <property type="component" value="Unassembled WGS sequence"/>
</dbReference>
<keyword evidence="3" id="KW-1185">Reference proteome</keyword>
<dbReference type="PANTHER" id="PTHR33321:SF12">
    <property type="entry name" value="PLANT BASIC SECRETORY PROTEIN (BSP) FAMILY PROTEIN"/>
    <property type="match status" value="1"/>
</dbReference>
<evidence type="ECO:0000256" key="1">
    <source>
        <dbReference type="SAM" id="SignalP"/>
    </source>
</evidence>
<comment type="caution">
    <text evidence="2">The sequence shown here is derived from an EMBL/GenBank/DDBJ whole genome shotgun (WGS) entry which is preliminary data.</text>
</comment>
<accession>A0ABW2ZH59</accession>